<name>A0A6C0LLD7_9ZZZZ</name>
<dbReference type="EMBL" id="MN740532">
    <property type="protein sequence ID" value="QHU31739.1"/>
    <property type="molecule type" value="Genomic_DNA"/>
</dbReference>
<proteinExistence type="predicted"/>
<keyword evidence="1" id="KW-0812">Transmembrane</keyword>
<accession>A0A6C0LLD7</accession>
<sequence>MKWEKLATPIIVGILLFVIFKLFMASRRRIMEAFGYSEGTMVQLSSSHVPTMEDEEELLAMKRQIDHDLIDMTGSA</sequence>
<protein>
    <submittedName>
        <fullName evidence="2">Uncharacterized protein</fullName>
    </submittedName>
</protein>
<feature type="transmembrane region" description="Helical" evidence="1">
    <location>
        <begin position="6"/>
        <end position="24"/>
    </location>
</feature>
<evidence type="ECO:0000256" key="1">
    <source>
        <dbReference type="SAM" id="Phobius"/>
    </source>
</evidence>
<keyword evidence="1" id="KW-1133">Transmembrane helix</keyword>
<reference evidence="2" key="1">
    <citation type="journal article" date="2020" name="Nature">
        <title>Giant virus diversity and host interactions through global metagenomics.</title>
        <authorList>
            <person name="Schulz F."/>
            <person name="Roux S."/>
            <person name="Paez-Espino D."/>
            <person name="Jungbluth S."/>
            <person name="Walsh D.A."/>
            <person name="Denef V.J."/>
            <person name="McMahon K.D."/>
            <person name="Konstantinidis K.T."/>
            <person name="Eloe-Fadrosh E.A."/>
            <person name="Kyrpides N.C."/>
            <person name="Woyke T."/>
        </authorList>
    </citation>
    <scope>NUCLEOTIDE SEQUENCE</scope>
    <source>
        <strain evidence="2">GVMAG-M-3300027963-41</strain>
    </source>
</reference>
<organism evidence="2">
    <name type="scientific">viral metagenome</name>
    <dbReference type="NCBI Taxonomy" id="1070528"/>
    <lineage>
        <taxon>unclassified sequences</taxon>
        <taxon>metagenomes</taxon>
        <taxon>organismal metagenomes</taxon>
    </lineage>
</organism>
<keyword evidence="1" id="KW-0472">Membrane</keyword>
<evidence type="ECO:0000313" key="2">
    <source>
        <dbReference type="EMBL" id="QHU31739.1"/>
    </source>
</evidence>
<dbReference type="AlphaFoldDB" id="A0A6C0LLD7"/>